<dbReference type="PANTHER" id="PTHR46873">
    <property type="entry name" value="EXPRESSED PROTEIN"/>
    <property type="match status" value="1"/>
</dbReference>
<keyword evidence="1" id="KW-1133">Transmembrane helix</keyword>
<proteinExistence type="predicted"/>
<evidence type="ECO:0000259" key="2">
    <source>
        <dbReference type="Pfam" id="PF00160"/>
    </source>
</evidence>
<sequence length="327" mass="36747">MARNRNELRIARCAYRSLCGIFIFICFLVYLALFSKFRLFKVFYYSGNGAGVQDKDAECCRGVENLELWGDAVRWGTDFKLKASHECCRACKAMCDGSTPCLCDSWVFCGDREKCGPRFGECWLKKQKDPLNPEIKESSADVMWTSGLIFGNGEGFIALETEYGKLHIRLLPDCAPHAVAYILELLEARFCTGCRFYRAEGRGSSWNSEGYHIADAPFGPPFALIQGTLENQGTSFKGFPKEACPPIERGSVAWIGSGPDFLISLAKHDEWKNTYTVFGSLLPEDIEIAEKIAQLPTKKDIWNTVQVAVLEKPVSFSLRRVINHKDL</sequence>
<dbReference type="Gene3D" id="2.40.100.10">
    <property type="entry name" value="Cyclophilin-like"/>
    <property type="match status" value="1"/>
</dbReference>
<dbReference type="AlphaFoldDB" id="A0AAV7EYZ1"/>
<dbReference type="FunFam" id="2.40.100.10:FF:000086">
    <property type="entry name" value="Predicted protein"/>
    <property type="match status" value="1"/>
</dbReference>
<protein>
    <recommendedName>
        <fullName evidence="2">PPIase cyclophilin-type domain-containing protein</fullName>
    </recommendedName>
</protein>
<dbReference type="SUPFAM" id="SSF50891">
    <property type="entry name" value="Cyclophilin-like"/>
    <property type="match status" value="1"/>
</dbReference>
<dbReference type="InterPro" id="IPR002130">
    <property type="entry name" value="Cyclophilin-type_PPIase_dom"/>
</dbReference>
<organism evidence="3 4">
    <name type="scientific">Aristolochia fimbriata</name>
    <name type="common">White veined hardy Dutchman's pipe vine</name>
    <dbReference type="NCBI Taxonomy" id="158543"/>
    <lineage>
        <taxon>Eukaryota</taxon>
        <taxon>Viridiplantae</taxon>
        <taxon>Streptophyta</taxon>
        <taxon>Embryophyta</taxon>
        <taxon>Tracheophyta</taxon>
        <taxon>Spermatophyta</taxon>
        <taxon>Magnoliopsida</taxon>
        <taxon>Magnoliidae</taxon>
        <taxon>Piperales</taxon>
        <taxon>Aristolochiaceae</taxon>
        <taxon>Aristolochia</taxon>
    </lineage>
</organism>
<feature type="transmembrane region" description="Helical" evidence="1">
    <location>
        <begin position="13"/>
        <end position="33"/>
    </location>
</feature>
<name>A0AAV7EYZ1_ARIFI</name>
<dbReference type="GO" id="GO:0003755">
    <property type="term" value="F:peptidyl-prolyl cis-trans isomerase activity"/>
    <property type="evidence" value="ECO:0007669"/>
    <property type="project" value="InterPro"/>
</dbReference>
<keyword evidence="4" id="KW-1185">Reference proteome</keyword>
<dbReference type="PANTHER" id="PTHR46873:SF1">
    <property type="entry name" value="EXPRESSED PROTEIN"/>
    <property type="match status" value="1"/>
</dbReference>
<keyword evidence="1" id="KW-0812">Transmembrane</keyword>
<feature type="domain" description="PPIase cyclophilin-type" evidence="2">
    <location>
        <begin position="157"/>
        <end position="309"/>
    </location>
</feature>
<evidence type="ECO:0000313" key="3">
    <source>
        <dbReference type="EMBL" id="KAG9452538.1"/>
    </source>
</evidence>
<comment type="caution">
    <text evidence="3">The sequence shown here is derived from an EMBL/GenBank/DDBJ whole genome shotgun (WGS) entry which is preliminary data.</text>
</comment>
<keyword evidence="1" id="KW-0472">Membrane</keyword>
<gene>
    <name evidence="3" type="ORF">H6P81_005442</name>
</gene>
<evidence type="ECO:0000313" key="4">
    <source>
        <dbReference type="Proteomes" id="UP000825729"/>
    </source>
</evidence>
<accession>A0AAV7EYZ1</accession>
<dbReference type="EMBL" id="JAINDJ010000003">
    <property type="protein sequence ID" value="KAG9452538.1"/>
    <property type="molecule type" value="Genomic_DNA"/>
</dbReference>
<reference evidence="3 4" key="1">
    <citation type="submission" date="2021-07" db="EMBL/GenBank/DDBJ databases">
        <title>The Aristolochia fimbriata genome: insights into angiosperm evolution, floral development and chemical biosynthesis.</title>
        <authorList>
            <person name="Jiao Y."/>
        </authorList>
    </citation>
    <scope>NUCLEOTIDE SEQUENCE [LARGE SCALE GENOMIC DNA]</scope>
    <source>
        <strain evidence="3">IBCAS-2021</strain>
        <tissue evidence="3">Leaf</tissue>
    </source>
</reference>
<dbReference type="Proteomes" id="UP000825729">
    <property type="component" value="Unassembled WGS sequence"/>
</dbReference>
<evidence type="ECO:0000256" key="1">
    <source>
        <dbReference type="SAM" id="Phobius"/>
    </source>
</evidence>
<dbReference type="InterPro" id="IPR029000">
    <property type="entry name" value="Cyclophilin-like_dom_sf"/>
</dbReference>
<dbReference type="Pfam" id="PF00160">
    <property type="entry name" value="Pro_isomerase"/>
    <property type="match status" value="1"/>
</dbReference>